<comment type="caution">
    <text evidence="2">The sequence shown here is derived from an EMBL/GenBank/DDBJ whole genome shotgun (WGS) entry which is preliminary data.</text>
</comment>
<gene>
    <name evidence="2" type="ORF">B0T14DRAFT_242400</name>
</gene>
<accession>A0AA39WIV8</accession>
<name>A0AA39WIV8_9PEZI</name>
<keyword evidence="3" id="KW-1185">Reference proteome</keyword>
<dbReference type="EMBL" id="JAULSU010000005">
    <property type="protein sequence ID" value="KAK0616210.1"/>
    <property type="molecule type" value="Genomic_DNA"/>
</dbReference>
<sequence length="115" mass="12308">MHPSTLFLALTTLLTTAAADCSASWAAPDDGEIALYRDPNCKGAWLNVGALNSCQSWPDFDACSAKTRAGVVCDIYKRDGCPTDGDYVATIDSAGYRSFCGAFRDNIQSLRCRVG</sequence>
<proteinExistence type="predicted"/>
<protein>
    <submittedName>
        <fullName evidence="2">Uncharacterized protein</fullName>
    </submittedName>
</protein>
<evidence type="ECO:0000313" key="3">
    <source>
        <dbReference type="Proteomes" id="UP001175000"/>
    </source>
</evidence>
<reference evidence="2" key="1">
    <citation type="submission" date="2023-06" db="EMBL/GenBank/DDBJ databases">
        <title>Genome-scale phylogeny and comparative genomics of the fungal order Sordariales.</title>
        <authorList>
            <consortium name="Lawrence Berkeley National Laboratory"/>
            <person name="Hensen N."/>
            <person name="Bonometti L."/>
            <person name="Westerberg I."/>
            <person name="Brannstrom I.O."/>
            <person name="Guillou S."/>
            <person name="Cros-Aarteil S."/>
            <person name="Calhoun S."/>
            <person name="Haridas S."/>
            <person name="Kuo A."/>
            <person name="Mondo S."/>
            <person name="Pangilinan J."/>
            <person name="Riley R."/>
            <person name="Labutti K."/>
            <person name="Andreopoulos B."/>
            <person name="Lipzen A."/>
            <person name="Chen C."/>
            <person name="Yanf M."/>
            <person name="Daum C."/>
            <person name="Ng V."/>
            <person name="Clum A."/>
            <person name="Steindorff A."/>
            <person name="Ohm R."/>
            <person name="Martin F."/>
            <person name="Silar P."/>
            <person name="Natvig D."/>
            <person name="Lalanne C."/>
            <person name="Gautier V."/>
            <person name="Ament-Velasquez S.L."/>
            <person name="Kruys A."/>
            <person name="Hutchinson M.I."/>
            <person name="Powell A.J."/>
            <person name="Barry K."/>
            <person name="Miller A.N."/>
            <person name="Grigoriev I.V."/>
            <person name="Debuchy R."/>
            <person name="Gladieux P."/>
            <person name="Thoren M.H."/>
            <person name="Johannesson H."/>
        </authorList>
    </citation>
    <scope>NUCLEOTIDE SEQUENCE</scope>
    <source>
        <strain evidence="2">CBS 606.72</strain>
    </source>
</reference>
<feature type="signal peptide" evidence="1">
    <location>
        <begin position="1"/>
        <end position="19"/>
    </location>
</feature>
<keyword evidence="1" id="KW-0732">Signal</keyword>
<evidence type="ECO:0000313" key="2">
    <source>
        <dbReference type="EMBL" id="KAK0616210.1"/>
    </source>
</evidence>
<dbReference type="AlphaFoldDB" id="A0AA39WIV8"/>
<organism evidence="2 3">
    <name type="scientific">Immersiella caudata</name>
    <dbReference type="NCBI Taxonomy" id="314043"/>
    <lineage>
        <taxon>Eukaryota</taxon>
        <taxon>Fungi</taxon>
        <taxon>Dikarya</taxon>
        <taxon>Ascomycota</taxon>
        <taxon>Pezizomycotina</taxon>
        <taxon>Sordariomycetes</taxon>
        <taxon>Sordariomycetidae</taxon>
        <taxon>Sordariales</taxon>
        <taxon>Lasiosphaeriaceae</taxon>
        <taxon>Immersiella</taxon>
    </lineage>
</organism>
<feature type="chain" id="PRO_5041311224" evidence="1">
    <location>
        <begin position="20"/>
        <end position="115"/>
    </location>
</feature>
<evidence type="ECO:0000256" key="1">
    <source>
        <dbReference type="SAM" id="SignalP"/>
    </source>
</evidence>
<dbReference type="Proteomes" id="UP001175000">
    <property type="component" value="Unassembled WGS sequence"/>
</dbReference>